<dbReference type="GO" id="GO:0046982">
    <property type="term" value="F:protein heterodimerization activity"/>
    <property type="evidence" value="ECO:0007669"/>
    <property type="project" value="InterPro"/>
</dbReference>
<evidence type="ECO:0000256" key="7">
    <source>
        <dbReference type="SAM" id="MobiDB-lite"/>
    </source>
</evidence>
<accession>A0A2D3UZU6</accession>
<evidence type="ECO:0000313" key="10">
    <source>
        <dbReference type="EMBL" id="CZT21038.1"/>
    </source>
</evidence>
<comment type="subcellular location">
    <subcellularLocation>
        <location evidence="1">Nucleus</location>
    </subcellularLocation>
</comment>
<evidence type="ECO:0000259" key="8">
    <source>
        <dbReference type="Pfam" id="PF07524"/>
    </source>
</evidence>
<dbReference type="Pfam" id="PF10406">
    <property type="entry name" value="TAF8_C"/>
    <property type="match status" value="1"/>
</dbReference>
<dbReference type="OrthoDB" id="2193813at2759"/>
<dbReference type="RefSeq" id="XP_023627927.1">
    <property type="nucleotide sequence ID" value="XM_023772159.1"/>
</dbReference>
<evidence type="ECO:0000256" key="5">
    <source>
        <dbReference type="ARBA" id="ARBA00023163"/>
    </source>
</evidence>
<keyword evidence="6" id="KW-0539">Nucleus</keyword>
<dbReference type="InterPro" id="IPR006565">
    <property type="entry name" value="BTP"/>
</dbReference>
<dbReference type="InterPro" id="IPR037818">
    <property type="entry name" value="TAF8"/>
</dbReference>
<evidence type="ECO:0000313" key="11">
    <source>
        <dbReference type="Proteomes" id="UP000225277"/>
    </source>
</evidence>
<keyword evidence="4" id="KW-0805">Transcription regulation</keyword>
<dbReference type="EMBL" id="FJUY01000010">
    <property type="protein sequence ID" value="CZT21038.1"/>
    <property type="molecule type" value="Genomic_DNA"/>
</dbReference>
<dbReference type="InterPro" id="IPR009072">
    <property type="entry name" value="Histone-fold"/>
</dbReference>
<feature type="domain" description="Bromodomain associated" evidence="8">
    <location>
        <begin position="62"/>
        <end position="126"/>
    </location>
</feature>
<dbReference type="STRING" id="112498.A0A2D3UZU6"/>
<dbReference type="PANTHER" id="PTHR46469">
    <property type="entry name" value="TRANSCRIPTION INITIATION FACTOR TFIID SUBUNIT 8"/>
    <property type="match status" value="1"/>
</dbReference>
<dbReference type="GeneID" id="35602024"/>
<evidence type="ECO:0000256" key="1">
    <source>
        <dbReference type="ARBA" id="ARBA00004123"/>
    </source>
</evidence>
<dbReference type="AlphaFoldDB" id="A0A2D3UZU6"/>
<dbReference type="CDD" id="cd08049">
    <property type="entry name" value="TAF8"/>
    <property type="match status" value="1"/>
</dbReference>
<reference evidence="10 11" key="1">
    <citation type="submission" date="2016-03" db="EMBL/GenBank/DDBJ databases">
        <authorList>
            <person name="Ploux O."/>
        </authorList>
    </citation>
    <scope>NUCLEOTIDE SEQUENCE [LARGE SCALE GENOMIC DNA]</scope>
    <source>
        <strain evidence="10 11">URUG2</strain>
    </source>
</reference>
<comment type="similarity">
    <text evidence="2">Belongs to the TAF8 family.</text>
</comment>
<keyword evidence="11" id="KW-1185">Reference proteome</keyword>
<gene>
    <name evidence="10" type="ORF">RCC_06899</name>
</gene>
<proteinExistence type="inferred from homology"/>
<organism evidence="10 11">
    <name type="scientific">Ramularia collo-cygni</name>
    <dbReference type="NCBI Taxonomy" id="112498"/>
    <lineage>
        <taxon>Eukaryota</taxon>
        <taxon>Fungi</taxon>
        <taxon>Dikarya</taxon>
        <taxon>Ascomycota</taxon>
        <taxon>Pezizomycotina</taxon>
        <taxon>Dothideomycetes</taxon>
        <taxon>Dothideomycetidae</taxon>
        <taxon>Mycosphaerellales</taxon>
        <taxon>Mycosphaerellaceae</taxon>
        <taxon>Ramularia</taxon>
    </lineage>
</organism>
<keyword evidence="5" id="KW-0804">Transcription</keyword>
<sequence>MSPDSKPGGLKRPHSESSLSSESNAQRPTKKQRVVHTLRHVQNRPKHIEPAPQDPVFAQGQLLKSIVAALRLAGFEAANASAIEMFRSHVEEYMLKFLNHAHSSMNDCRRTTPTALDFTAAMRSMSNAHTASLLEPQLHLALPQEISCPVLSEPAPEPPPAPDFGDLLQPLMTTTPPPWIPSHFPALPPQHAWKQTAVFPEREKDARKMREKATEEGMLAEQALRKLAAAAKTSAAHSETRRSSTLSGLGRARTSAPTRVRARASQDTFADVLKDVDGSDETGEVGMEIVRDDRRDLGMPEGVSVNHEIGHWRRNGARKTARV</sequence>
<evidence type="ECO:0000256" key="2">
    <source>
        <dbReference type="ARBA" id="ARBA00008767"/>
    </source>
</evidence>
<name>A0A2D3UZU6_9PEZI</name>
<evidence type="ECO:0000256" key="6">
    <source>
        <dbReference type="ARBA" id="ARBA00023242"/>
    </source>
</evidence>
<dbReference type="GO" id="GO:0006367">
    <property type="term" value="P:transcription initiation at RNA polymerase II promoter"/>
    <property type="evidence" value="ECO:0007669"/>
    <property type="project" value="TreeGrafter"/>
</dbReference>
<dbReference type="Proteomes" id="UP000225277">
    <property type="component" value="Unassembled WGS sequence"/>
</dbReference>
<evidence type="ECO:0000256" key="3">
    <source>
        <dbReference type="ARBA" id="ARBA00017307"/>
    </source>
</evidence>
<protein>
    <recommendedName>
        <fullName evidence="3">Transcription initiation factor TFIID subunit 8</fullName>
    </recommendedName>
</protein>
<dbReference type="PANTHER" id="PTHR46469:SF1">
    <property type="entry name" value="TRANSCRIPTION INITIATION FACTOR TFIID SUBUNIT 8"/>
    <property type="match status" value="1"/>
</dbReference>
<dbReference type="Pfam" id="PF07524">
    <property type="entry name" value="Bromo_TP"/>
    <property type="match status" value="1"/>
</dbReference>
<feature type="region of interest" description="Disordered" evidence="7">
    <location>
        <begin position="1"/>
        <end position="33"/>
    </location>
</feature>
<dbReference type="CDD" id="cd00076">
    <property type="entry name" value="HFD_SF"/>
    <property type="match status" value="1"/>
</dbReference>
<feature type="domain" description="Transcription factor TFIID subunit 8 C-terminal" evidence="9">
    <location>
        <begin position="179"/>
        <end position="227"/>
    </location>
</feature>
<feature type="region of interest" description="Disordered" evidence="7">
    <location>
        <begin position="232"/>
        <end position="263"/>
    </location>
</feature>
<dbReference type="InterPro" id="IPR019473">
    <property type="entry name" value="TFIID_su8_C"/>
</dbReference>
<evidence type="ECO:0000259" key="9">
    <source>
        <dbReference type="Pfam" id="PF10406"/>
    </source>
</evidence>
<evidence type="ECO:0000256" key="4">
    <source>
        <dbReference type="ARBA" id="ARBA00023015"/>
    </source>
</evidence>
<dbReference type="Gene3D" id="1.10.20.10">
    <property type="entry name" value="Histone, subunit A"/>
    <property type="match status" value="1"/>
</dbReference>
<dbReference type="GO" id="GO:0005669">
    <property type="term" value="C:transcription factor TFIID complex"/>
    <property type="evidence" value="ECO:0007669"/>
    <property type="project" value="InterPro"/>
</dbReference>